<feature type="transmembrane region" description="Helical" evidence="5">
    <location>
        <begin position="84"/>
        <end position="107"/>
    </location>
</feature>
<evidence type="ECO:0000256" key="1">
    <source>
        <dbReference type="ARBA" id="ARBA00004141"/>
    </source>
</evidence>
<feature type="transmembrane region" description="Helical" evidence="5">
    <location>
        <begin position="24"/>
        <end position="43"/>
    </location>
</feature>
<sequence length="227" mass="24538">MWFILTVVLYIIAKWISNKANTPFLNPLLVSVAAIIGVLILFNIPFEHYYAQNEFVTFLLQPAVVALAYPLYEQLPQIRQNWKVILLTCTIGSSMSMFSATLLAAYFQANPTLLASVVAKSVTTPIAMVISSHLGGEPAITAILVLIVGLFGSIIAYPVYSILNITHPIARGLTMGTVSHALGTATAAEKTENDAAYSSLALVICGVITSILAPAFFSLSIWLSHFF</sequence>
<evidence type="ECO:0000313" key="7">
    <source>
        <dbReference type="Proteomes" id="UP000838748"/>
    </source>
</evidence>
<feature type="transmembrane region" description="Helical" evidence="5">
    <location>
        <begin position="200"/>
        <end position="223"/>
    </location>
</feature>
<keyword evidence="3 5" id="KW-1133">Transmembrane helix</keyword>
<comment type="subcellular location">
    <subcellularLocation>
        <location evidence="1">Membrane</location>
        <topology evidence="1">Multi-pass membrane protein</topology>
    </subcellularLocation>
</comment>
<evidence type="ECO:0000256" key="2">
    <source>
        <dbReference type="ARBA" id="ARBA00022692"/>
    </source>
</evidence>
<protein>
    <submittedName>
        <fullName evidence="6">Inner membrane protein YohK</fullName>
    </submittedName>
</protein>
<gene>
    <name evidence="6" type="primary">yohK</name>
    <name evidence="6" type="ORF">VMF7928_02355</name>
</gene>
<dbReference type="Pfam" id="PF04172">
    <property type="entry name" value="LrgB"/>
    <property type="match status" value="1"/>
</dbReference>
<dbReference type="InterPro" id="IPR007300">
    <property type="entry name" value="CidB/LrgB"/>
</dbReference>
<dbReference type="PANTHER" id="PTHR30249">
    <property type="entry name" value="PUTATIVE SEROTONIN TRANSPORTER"/>
    <property type="match status" value="1"/>
</dbReference>
<organism evidence="6 7">
    <name type="scientific">Vibrio marisflavi CECT 7928</name>
    <dbReference type="NCBI Taxonomy" id="634439"/>
    <lineage>
        <taxon>Bacteria</taxon>
        <taxon>Pseudomonadati</taxon>
        <taxon>Pseudomonadota</taxon>
        <taxon>Gammaproteobacteria</taxon>
        <taxon>Vibrionales</taxon>
        <taxon>Vibrionaceae</taxon>
        <taxon>Vibrio</taxon>
    </lineage>
</organism>
<dbReference type="NCBIfam" id="TIGR00659">
    <property type="entry name" value="CidB/LrgB family autolysis modulator"/>
    <property type="match status" value="1"/>
</dbReference>
<feature type="transmembrane region" description="Helical" evidence="5">
    <location>
        <begin position="55"/>
        <end position="72"/>
    </location>
</feature>
<evidence type="ECO:0000256" key="4">
    <source>
        <dbReference type="ARBA" id="ARBA00023136"/>
    </source>
</evidence>
<dbReference type="EMBL" id="CAKLDM010000002">
    <property type="protein sequence ID" value="CAH0539678.1"/>
    <property type="molecule type" value="Genomic_DNA"/>
</dbReference>
<keyword evidence="2 5" id="KW-0812">Transmembrane</keyword>
<keyword evidence="4 5" id="KW-0472">Membrane</keyword>
<comment type="caution">
    <text evidence="6">The sequence shown here is derived from an EMBL/GenBank/DDBJ whole genome shotgun (WGS) entry which is preliminary data.</text>
</comment>
<accession>A0ABM9A4N6</accession>
<dbReference type="Proteomes" id="UP000838748">
    <property type="component" value="Unassembled WGS sequence"/>
</dbReference>
<keyword evidence="7" id="KW-1185">Reference proteome</keyword>
<evidence type="ECO:0000313" key="6">
    <source>
        <dbReference type="EMBL" id="CAH0539678.1"/>
    </source>
</evidence>
<evidence type="ECO:0000256" key="3">
    <source>
        <dbReference type="ARBA" id="ARBA00022989"/>
    </source>
</evidence>
<dbReference type="InterPro" id="IPR005261">
    <property type="entry name" value="YohK-like"/>
</dbReference>
<reference evidence="6" key="1">
    <citation type="submission" date="2021-11" db="EMBL/GenBank/DDBJ databases">
        <authorList>
            <person name="Rodrigo-Torres L."/>
            <person name="Arahal R. D."/>
            <person name="Lucena T."/>
        </authorList>
    </citation>
    <scope>NUCLEOTIDE SEQUENCE</scope>
    <source>
        <strain evidence="6">CECT 7928</strain>
    </source>
</reference>
<dbReference type="PANTHER" id="PTHR30249:SF0">
    <property type="entry name" value="PLASTIDAL GLYCOLATE_GLYCERATE TRANSLOCATOR 1, CHLOROPLASTIC"/>
    <property type="match status" value="1"/>
</dbReference>
<evidence type="ECO:0000256" key="5">
    <source>
        <dbReference type="SAM" id="Phobius"/>
    </source>
</evidence>
<feature type="transmembrane region" description="Helical" evidence="5">
    <location>
        <begin position="142"/>
        <end position="163"/>
    </location>
</feature>
<proteinExistence type="predicted"/>
<dbReference type="RefSeq" id="WP_237361652.1">
    <property type="nucleotide sequence ID" value="NZ_CAKLDM010000002.1"/>
</dbReference>
<name>A0ABM9A4N6_9VIBR</name>